<feature type="non-terminal residue" evidence="1">
    <location>
        <position position="105"/>
    </location>
</feature>
<accession>A0A0J8AX54</accession>
<name>A0A0J8AX54_BETVV</name>
<organism evidence="1 2">
    <name type="scientific">Beta vulgaris subsp. vulgaris</name>
    <name type="common">Beet</name>
    <dbReference type="NCBI Taxonomy" id="3555"/>
    <lineage>
        <taxon>Eukaryota</taxon>
        <taxon>Viridiplantae</taxon>
        <taxon>Streptophyta</taxon>
        <taxon>Embryophyta</taxon>
        <taxon>Tracheophyta</taxon>
        <taxon>Spermatophyta</taxon>
        <taxon>Magnoliopsida</taxon>
        <taxon>eudicotyledons</taxon>
        <taxon>Gunneridae</taxon>
        <taxon>Pentapetalae</taxon>
        <taxon>Caryophyllales</taxon>
        <taxon>Chenopodiaceae</taxon>
        <taxon>Betoideae</taxon>
        <taxon>Beta</taxon>
    </lineage>
</organism>
<gene>
    <name evidence="1" type="ORF">BVRB_032410</name>
</gene>
<sequence length="105" mass="10955">MVCVFPVQPWLLGVSAINLDPVSPAISAGAPFPDISGHILNFAGDPVSMDINMLSSLSLAVRNTEGKDLGPELFAPAAVRDAGGGFIFRPQHPATMAGTYTIFVT</sequence>
<keyword evidence="2" id="KW-1185">Reference proteome</keyword>
<proteinExistence type="predicted"/>
<dbReference type="Proteomes" id="UP000035740">
    <property type="component" value="Unassembled WGS sequence"/>
</dbReference>
<protein>
    <submittedName>
        <fullName evidence="1">Uncharacterized protein</fullName>
    </submittedName>
</protein>
<evidence type="ECO:0000313" key="2">
    <source>
        <dbReference type="Proteomes" id="UP000035740"/>
    </source>
</evidence>
<dbReference type="EMBL" id="KQ103750">
    <property type="protein sequence ID" value="KMS93346.1"/>
    <property type="molecule type" value="Genomic_DNA"/>
</dbReference>
<dbReference type="AlphaFoldDB" id="A0A0J8AX54"/>
<reference evidence="1 2" key="1">
    <citation type="journal article" date="2014" name="Nature">
        <title>The genome of the recently domesticated crop plant sugar beet (Beta vulgaris).</title>
        <authorList>
            <person name="Dohm J.C."/>
            <person name="Minoche A.E."/>
            <person name="Holtgrawe D."/>
            <person name="Capella-Gutierrez S."/>
            <person name="Zakrzewski F."/>
            <person name="Tafer H."/>
            <person name="Rupp O."/>
            <person name="Sorensen T.R."/>
            <person name="Stracke R."/>
            <person name="Reinhardt R."/>
            <person name="Goesmann A."/>
            <person name="Kraft T."/>
            <person name="Schulz B."/>
            <person name="Stadler P.F."/>
            <person name="Schmidt T."/>
            <person name="Gabaldon T."/>
            <person name="Lehrach H."/>
            <person name="Weisshaar B."/>
            <person name="Himmelbauer H."/>
        </authorList>
    </citation>
    <scope>NUCLEOTIDE SEQUENCE [LARGE SCALE GENOMIC DNA]</scope>
    <source>
        <tissue evidence="1">Taproot</tissue>
    </source>
</reference>
<evidence type="ECO:0000313" key="1">
    <source>
        <dbReference type="EMBL" id="KMS93346.1"/>
    </source>
</evidence>